<accession>A0A1M7BKQ7</accession>
<dbReference type="STRING" id="337701.SAMN05444398_103272"/>
<dbReference type="OrthoDB" id="7640518at2"/>
<dbReference type="EMBL" id="FRBR01000003">
    <property type="protein sequence ID" value="SHL55159.1"/>
    <property type="molecule type" value="Genomic_DNA"/>
</dbReference>
<gene>
    <name evidence="1" type="ORF">SAMN05444398_103272</name>
</gene>
<sequence>MTISYPLELPTPSGFEGVQISMFDVVAVDRSPFTLQQQVIDWGAQMWRGELRLPPLDADEAAEWEGWLGALRGQRGTFLLGDPGRPAPRGTATSGAVTGSAGDETVSVTLNGTLLRGDVFQLGIGADARLHKVVQDCSGSGSMEIWPVLRKDRTAAAMTLTDAKGNFRLASNDRAWGIAGGGWRSFIIPVVEAV</sequence>
<dbReference type="Proteomes" id="UP000183974">
    <property type="component" value="Unassembled WGS sequence"/>
</dbReference>
<evidence type="ECO:0000313" key="2">
    <source>
        <dbReference type="Proteomes" id="UP000183974"/>
    </source>
</evidence>
<dbReference type="RefSeq" id="WP_073034306.1">
    <property type="nucleotide sequence ID" value="NZ_FRBR01000003.1"/>
</dbReference>
<name>A0A1M7BKQ7_9RHOB</name>
<keyword evidence="2" id="KW-1185">Reference proteome</keyword>
<reference evidence="1 2" key="1">
    <citation type="submission" date="2016-11" db="EMBL/GenBank/DDBJ databases">
        <authorList>
            <person name="Jaros S."/>
            <person name="Januszkiewicz K."/>
            <person name="Wedrychowicz H."/>
        </authorList>
    </citation>
    <scope>NUCLEOTIDE SEQUENCE [LARGE SCALE GENOMIC DNA]</scope>
    <source>
        <strain evidence="1 2">DSM 29589</strain>
    </source>
</reference>
<protein>
    <submittedName>
        <fullName evidence="1">Uncharacterized protein</fullName>
    </submittedName>
</protein>
<organism evidence="1 2">
    <name type="scientific">Roseovarius pacificus</name>
    <dbReference type="NCBI Taxonomy" id="337701"/>
    <lineage>
        <taxon>Bacteria</taxon>
        <taxon>Pseudomonadati</taxon>
        <taxon>Pseudomonadota</taxon>
        <taxon>Alphaproteobacteria</taxon>
        <taxon>Rhodobacterales</taxon>
        <taxon>Roseobacteraceae</taxon>
        <taxon>Roseovarius</taxon>
    </lineage>
</organism>
<evidence type="ECO:0000313" key="1">
    <source>
        <dbReference type="EMBL" id="SHL55159.1"/>
    </source>
</evidence>
<proteinExistence type="predicted"/>
<dbReference type="AlphaFoldDB" id="A0A1M7BKQ7"/>